<reference evidence="1" key="1">
    <citation type="submission" date="2020-01" db="EMBL/GenBank/DDBJ databases">
        <title>Novel CRESS-DNA virus.</title>
        <authorList>
            <person name="Liu Q."/>
            <person name="Shan T."/>
            <person name="Yang S."/>
            <person name="Zhang W."/>
        </authorList>
    </citation>
    <scope>NUCLEOTIDE SEQUENCE</scope>
    <source>
        <strain evidence="1">Fla04cir1</strain>
    </source>
</reference>
<organism evidence="1">
    <name type="scientific">Cressdnaviricota sp</name>
    <dbReference type="NCBI Taxonomy" id="2748378"/>
    <lineage>
        <taxon>Viruses</taxon>
        <taxon>Monodnaviria</taxon>
        <taxon>Shotokuvirae</taxon>
        <taxon>Cressdnaviricota</taxon>
    </lineage>
</organism>
<dbReference type="EMBL" id="MN928935">
    <property type="protein sequence ID" value="QJI53701.1"/>
    <property type="molecule type" value="Genomic_DNA"/>
</dbReference>
<accession>A0A6M3YPL2</accession>
<sequence length="274" mass="30202">MVKYSKKMVKKPRVYKRKVVRKPTKALAKLIQRVVSRNIENKSRQANLEMNLQYAQPGGTGLSFNGLIPLTPYDSVGTPAGSTIQILQGTGQGGRVGNVIKTKYATLKGVLAPLPLNATTNPAPAPMEICIWIFKLKDLRSGNQLITAQDNINNQFFQSNNSTTGVTGSLINIVQAINQDNIHLYYKRVFKVGFAAGQAGGSIANNEFSYNRKFSINITKYLPKTIKFDDNTEMPSVNHVYCYMAPFKADGAVSTGAVYGATCDWEINYIYEDA</sequence>
<proteinExistence type="predicted"/>
<protein>
    <submittedName>
        <fullName evidence="1">Capsid protein</fullName>
    </submittedName>
</protein>
<name>A0A6M3YPL2_9VIRU</name>
<evidence type="ECO:0000313" key="1">
    <source>
        <dbReference type="EMBL" id="QJI53701.1"/>
    </source>
</evidence>